<dbReference type="SMART" id="SM00595">
    <property type="entry name" value="MADF"/>
    <property type="match status" value="1"/>
</dbReference>
<organism evidence="5">
    <name type="scientific">Diabrotica virgifera virgifera</name>
    <name type="common">western corn rootworm</name>
    <dbReference type="NCBI Taxonomy" id="50390"/>
    <lineage>
        <taxon>Eukaryota</taxon>
        <taxon>Metazoa</taxon>
        <taxon>Ecdysozoa</taxon>
        <taxon>Arthropoda</taxon>
        <taxon>Hexapoda</taxon>
        <taxon>Insecta</taxon>
        <taxon>Pterygota</taxon>
        <taxon>Neoptera</taxon>
        <taxon>Endopterygota</taxon>
        <taxon>Coleoptera</taxon>
        <taxon>Polyphaga</taxon>
        <taxon>Cucujiformia</taxon>
        <taxon>Chrysomeloidea</taxon>
        <taxon>Chrysomelidae</taxon>
        <taxon>Galerucinae</taxon>
        <taxon>Diabroticina</taxon>
        <taxon>Diabroticites</taxon>
        <taxon>Diabrotica</taxon>
    </lineage>
</organism>
<evidence type="ECO:0000313" key="3">
    <source>
        <dbReference type="EnsemblMetazoa" id="XP_050506517.1"/>
    </source>
</evidence>
<feature type="domain" description="MADF" evidence="2">
    <location>
        <begin position="10"/>
        <end position="92"/>
    </location>
</feature>
<reference evidence="5" key="1">
    <citation type="submission" date="2025-04" db="UniProtKB">
        <authorList>
            <consortium name="RefSeq"/>
        </authorList>
    </citation>
    <scope>IDENTIFICATION</scope>
    <source>
        <tissue evidence="5">Whole insect</tissue>
    </source>
</reference>
<evidence type="ECO:0000259" key="2">
    <source>
        <dbReference type="PROSITE" id="PS51029"/>
    </source>
</evidence>
<name>A0A6P7H289_DIAVI</name>
<dbReference type="EnsemblMetazoa" id="XM_050650560.1">
    <property type="protein sequence ID" value="XP_050506517.1"/>
    <property type="gene ID" value="LOC126884575"/>
</dbReference>
<dbReference type="GO" id="GO:0005634">
    <property type="term" value="C:nucleus"/>
    <property type="evidence" value="ECO:0007669"/>
    <property type="project" value="TreeGrafter"/>
</dbReference>
<dbReference type="Proteomes" id="UP001652700">
    <property type="component" value="Unplaced"/>
</dbReference>
<feature type="compositionally biased region" description="Polar residues" evidence="1">
    <location>
        <begin position="123"/>
        <end position="133"/>
    </location>
</feature>
<dbReference type="PANTHER" id="PTHR12243">
    <property type="entry name" value="MADF DOMAIN TRANSCRIPTION FACTOR"/>
    <property type="match status" value="1"/>
</dbReference>
<reference evidence="3" key="2">
    <citation type="submission" date="2025-05" db="UniProtKB">
        <authorList>
            <consortium name="EnsemblMetazoa"/>
        </authorList>
    </citation>
    <scope>IDENTIFICATION</scope>
</reference>
<dbReference type="OrthoDB" id="6603924at2759"/>
<dbReference type="PANTHER" id="PTHR12243:SF67">
    <property type="entry name" value="COREPRESSOR OF PANGOLIN, ISOFORM A-RELATED"/>
    <property type="match status" value="1"/>
</dbReference>
<dbReference type="InParanoid" id="A0A6P7H289"/>
<dbReference type="InterPro" id="IPR006578">
    <property type="entry name" value="MADF-dom"/>
</dbReference>
<dbReference type="PROSITE" id="PS51029">
    <property type="entry name" value="MADF"/>
    <property type="match status" value="1"/>
</dbReference>
<dbReference type="RefSeq" id="XP_028150195.1">
    <property type="nucleotide sequence ID" value="XM_028294394.1"/>
</dbReference>
<dbReference type="Pfam" id="PF10545">
    <property type="entry name" value="MADF_DNA_bdg"/>
    <property type="match status" value="1"/>
</dbReference>
<dbReference type="GO" id="GO:0005667">
    <property type="term" value="C:transcription regulator complex"/>
    <property type="evidence" value="ECO:0007669"/>
    <property type="project" value="TreeGrafter"/>
</dbReference>
<keyword evidence="4" id="KW-1185">Reference proteome</keyword>
<evidence type="ECO:0000313" key="5">
    <source>
        <dbReference type="RefSeq" id="XP_028150195.1"/>
    </source>
</evidence>
<feature type="compositionally biased region" description="Acidic residues" evidence="1">
    <location>
        <begin position="102"/>
        <end position="115"/>
    </location>
</feature>
<sequence>MEFTKEECIAFIDNVRQNELLYNPKHEFYKNRTEREEAWNCIAGVINKPVTVCKRKWRHLRDHFLRGHVKRGNAMRTWAYYEALSFLEFLRPSKTSDGKQEEGEDDDDVFSETEESQAKRLKTSPNDPYSYDNNNEDGLIPVRVITEDNVVDDLSIEEIHNDRDTDMFMVEISNRIKRLPHQLQDIAKVNILAHITELELQNEQC</sequence>
<dbReference type="InterPro" id="IPR039353">
    <property type="entry name" value="TF_Adf1"/>
</dbReference>
<dbReference type="GO" id="GO:0006357">
    <property type="term" value="P:regulation of transcription by RNA polymerase II"/>
    <property type="evidence" value="ECO:0007669"/>
    <property type="project" value="TreeGrafter"/>
</dbReference>
<proteinExistence type="predicted"/>
<protein>
    <submittedName>
        <fullName evidence="5">Uncharacterized protein LOC114343554</fullName>
    </submittedName>
</protein>
<dbReference type="AlphaFoldDB" id="A0A6P7H289"/>
<accession>A0A6P7H289</accession>
<evidence type="ECO:0000313" key="4">
    <source>
        <dbReference type="Proteomes" id="UP001652700"/>
    </source>
</evidence>
<gene>
    <name evidence="5" type="primary">LOC114343554</name>
</gene>
<feature type="region of interest" description="Disordered" evidence="1">
    <location>
        <begin position="94"/>
        <end position="133"/>
    </location>
</feature>
<evidence type="ECO:0000256" key="1">
    <source>
        <dbReference type="SAM" id="MobiDB-lite"/>
    </source>
</evidence>